<dbReference type="InterPro" id="IPR010499">
    <property type="entry name" value="AraC_E-bd"/>
</dbReference>
<dbReference type="SMART" id="SM00871">
    <property type="entry name" value="AraC_E_bind"/>
    <property type="match status" value="1"/>
</dbReference>
<evidence type="ECO:0000313" key="3">
    <source>
        <dbReference type="Proteomes" id="UP001246372"/>
    </source>
</evidence>
<accession>A0ABU3PGH4</accession>
<protein>
    <submittedName>
        <fullName evidence="2">GyrI-like domain-containing protein</fullName>
    </submittedName>
</protein>
<dbReference type="EMBL" id="JAVXZY010000010">
    <property type="protein sequence ID" value="MDT9001701.1"/>
    <property type="molecule type" value="Genomic_DNA"/>
</dbReference>
<dbReference type="SUPFAM" id="SSF55136">
    <property type="entry name" value="Probable bacterial effector-binding domain"/>
    <property type="match status" value="1"/>
</dbReference>
<dbReference type="InterPro" id="IPR029441">
    <property type="entry name" value="Cass2"/>
</dbReference>
<comment type="caution">
    <text evidence="2">The sequence shown here is derived from an EMBL/GenBank/DDBJ whole genome shotgun (WGS) entry which is preliminary data.</text>
</comment>
<sequence>MSFTTIDQPAFKVQGLGVRTRNADEMNPLTGKIPGLWGSFFASPLAAQAASQGAVGVYHGYESDYRGSFDVLAGVALADDAAPSAGMTVVEIPAGRYAVFECRGPMPQAVIAGWGQVWATFEQPDAPRRSYRADVEEYLGPDHARILIGLAD</sequence>
<gene>
    <name evidence="2" type="ORF">RQP53_20660</name>
</gene>
<name>A0ABU3PGH4_9BURK</name>
<organism evidence="2 3">
    <name type="scientific">Roseateles aquae</name>
    <dbReference type="NCBI Taxonomy" id="3077235"/>
    <lineage>
        <taxon>Bacteria</taxon>
        <taxon>Pseudomonadati</taxon>
        <taxon>Pseudomonadota</taxon>
        <taxon>Betaproteobacteria</taxon>
        <taxon>Burkholderiales</taxon>
        <taxon>Sphaerotilaceae</taxon>
        <taxon>Roseateles</taxon>
    </lineage>
</organism>
<reference evidence="2" key="1">
    <citation type="submission" date="2023-09" db="EMBL/GenBank/DDBJ databases">
        <title>Paucibacter sp. APW11 Genome sequencing and assembly.</title>
        <authorList>
            <person name="Kim I."/>
        </authorList>
    </citation>
    <scope>NUCLEOTIDE SEQUENCE</scope>
    <source>
        <strain evidence="2">APW11</strain>
    </source>
</reference>
<dbReference type="RefSeq" id="WP_315652581.1">
    <property type="nucleotide sequence ID" value="NZ_JAVXZY010000010.1"/>
</dbReference>
<evidence type="ECO:0000259" key="1">
    <source>
        <dbReference type="SMART" id="SM00871"/>
    </source>
</evidence>
<keyword evidence="3" id="KW-1185">Reference proteome</keyword>
<dbReference type="InterPro" id="IPR011256">
    <property type="entry name" value="Reg_factor_effector_dom_sf"/>
</dbReference>
<evidence type="ECO:0000313" key="2">
    <source>
        <dbReference type="EMBL" id="MDT9001701.1"/>
    </source>
</evidence>
<dbReference type="Gene3D" id="3.20.80.10">
    <property type="entry name" value="Regulatory factor, effector binding domain"/>
    <property type="match status" value="1"/>
</dbReference>
<dbReference type="Pfam" id="PF14526">
    <property type="entry name" value="Cass2"/>
    <property type="match status" value="1"/>
</dbReference>
<dbReference type="InterPro" id="IPR053182">
    <property type="entry name" value="YobU-like_regulator"/>
</dbReference>
<dbReference type="Proteomes" id="UP001246372">
    <property type="component" value="Unassembled WGS sequence"/>
</dbReference>
<proteinExistence type="predicted"/>
<dbReference type="PANTHER" id="PTHR36444">
    <property type="entry name" value="TRANSCRIPTIONAL REGULATOR PROTEIN YOBU-RELATED"/>
    <property type="match status" value="1"/>
</dbReference>
<feature type="domain" description="AraC effector-binding" evidence="1">
    <location>
        <begin position="1"/>
        <end position="151"/>
    </location>
</feature>
<dbReference type="PANTHER" id="PTHR36444:SF2">
    <property type="entry name" value="TRANSCRIPTIONAL REGULATOR PROTEIN YOBU-RELATED"/>
    <property type="match status" value="1"/>
</dbReference>